<evidence type="ECO:0000313" key="2">
    <source>
        <dbReference type="EMBL" id="ALF51579.1"/>
    </source>
</evidence>
<dbReference type="Proteomes" id="UP000204629">
    <property type="component" value="Segment"/>
</dbReference>
<dbReference type="InterPro" id="IPR012337">
    <property type="entry name" value="RNaseH-like_sf"/>
</dbReference>
<feature type="domain" description="3'-5' exoribonuclease Rv2179c-like" evidence="1">
    <location>
        <begin position="9"/>
        <end position="171"/>
    </location>
</feature>
<dbReference type="GO" id="GO:0004527">
    <property type="term" value="F:exonuclease activity"/>
    <property type="evidence" value="ECO:0007669"/>
    <property type="project" value="UniProtKB-KW"/>
</dbReference>
<reference evidence="2 3" key="1">
    <citation type="journal article" date="2016" name="Genome Announc.">
        <title>Genome Sequences of Pseudomonas oryzihabitans Phage POR1 and Pseudomonas aeruginosa Phage PAE1.</title>
        <authorList>
            <person name="Dyson Z.A."/>
            <person name="Seviour R.J."/>
            <person name="Tucci J."/>
            <person name="Petrovski S."/>
        </authorList>
    </citation>
    <scope>NUCLEOTIDE SEQUENCE [LARGE SCALE GENOMIC DNA]</scope>
</reference>
<keyword evidence="3" id="KW-1185">Reference proteome</keyword>
<accession>A0A0N9ESG4</accession>
<name>A0A0N9ESG4_9CAUD</name>
<dbReference type="KEGG" id="vg:26642108"/>
<proteinExistence type="predicted"/>
<evidence type="ECO:0000259" key="1">
    <source>
        <dbReference type="Pfam" id="PF16473"/>
    </source>
</evidence>
<dbReference type="RefSeq" id="YP_009215770.1">
    <property type="nucleotide sequence ID" value="NC_028980.1"/>
</dbReference>
<gene>
    <name evidence="2" type="ORF">PAE1_79</name>
</gene>
<keyword evidence="2" id="KW-0378">Hydrolase</keyword>
<sequence>MSDDNTMDSVMIDLETMATGPNAGVIQVGAIPFNSRTGLVKPDLFEVDVDLHSALMLGGEVDASTVQFWRDHGGLQPKRPPKAMRSALTDLARWLGKFPDLKRVWAQGPSFDVAILEGYYRRAGVPIPWGYSMARDTRTVYDLAKERGWSKPDGTQAVHTSLEDCRRQIICLMSALNVLRGNPEGEPKIG</sequence>
<dbReference type="Gene3D" id="3.30.420.10">
    <property type="entry name" value="Ribonuclease H-like superfamily/Ribonuclease H"/>
    <property type="match status" value="1"/>
</dbReference>
<dbReference type="InterPro" id="IPR036397">
    <property type="entry name" value="RNaseH_sf"/>
</dbReference>
<keyword evidence="2" id="KW-0540">Nuclease</keyword>
<dbReference type="GO" id="GO:0003676">
    <property type="term" value="F:nucleic acid binding"/>
    <property type="evidence" value="ECO:0007669"/>
    <property type="project" value="InterPro"/>
</dbReference>
<dbReference type="GeneID" id="26642108"/>
<evidence type="ECO:0000313" key="3">
    <source>
        <dbReference type="Proteomes" id="UP000204629"/>
    </source>
</evidence>
<dbReference type="OrthoDB" id="13707at10239"/>
<keyword evidence="2" id="KW-0269">Exonuclease</keyword>
<dbReference type="InterPro" id="IPR033390">
    <property type="entry name" value="Rv2179c-like"/>
</dbReference>
<dbReference type="Pfam" id="PF16473">
    <property type="entry name" value="Rv2179c-like"/>
    <property type="match status" value="1"/>
</dbReference>
<dbReference type="SUPFAM" id="SSF53098">
    <property type="entry name" value="Ribonuclease H-like"/>
    <property type="match status" value="1"/>
</dbReference>
<organism evidence="2 3">
    <name type="scientific">Pseudomonas phage PAE1</name>
    <dbReference type="NCBI Taxonomy" id="1718273"/>
    <lineage>
        <taxon>Viruses</taxon>
        <taxon>Duplodnaviria</taxon>
        <taxon>Heunggongvirae</taxon>
        <taxon>Uroviricota</taxon>
        <taxon>Caudoviricetes</taxon>
        <taxon>Mesyanzhinovviridae</taxon>
        <taxon>Rabinowitzvirinae</taxon>
        <taxon>Yuavirus</taxon>
        <taxon>Yuavirus PAE1</taxon>
        <taxon>Pseudomonas virus PAE1</taxon>
    </lineage>
</organism>
<dbReference type="EMBL" id="KT734862">
    <property type="protein sequence ID" value="ALF51579.1"/>
    <property type="molecule type" value="Genomic_DNA"/>
</dbReference>
<protein>
    <submittedName>
        <fullName evidence="2">Putative exonuclease</fullName>
    </submittedName>
</protein>